<dbReference type="AlphaFoldDB" id="A0A011NWC5"/>
<dbReference type="Pfam" id="PF11249">
    <property type="entry name" value="DUF3047"/>
    <property type="match status" value="1"/>
</dbReference>
<dbReference type="EMBL" id="JFAX01000003">
    <property type="protein sequence ID" value="EXI68915.1"/>
    <property type="molecule type" value="Genomic_DNA"/>
</dbReference>
<keyword evidence="1" id="KW-0812">Transmembrane</keyword>
<dbReference type="Proteomes" id="UP000020218">
    <property type="component" value="Unassembled WGS sequence"/>
</dbReference>
<evidence type="ECO:0000313" key="2">
    <source>
        <dbReference type="EMBL" id="EXI68915.1"/>
    </source>
</evidence>
<keyword evidence="3" id="KW-1185">Reference proteome</keyword>
<proteinExistence type="predicted"/>
<organism evidence="2 3">
    <name type="scientific">Candidatus Accumulibacter adjunctus</name>
    <dbReference type="NCBI Taxonomy" id="1454001"/>
    <lineage>
        <taxon>Bacteria</taxon>
        <taxon>Pseudomonadati</taxon>
        <taxon>Pseudomonadota</taxon>
        <taxon>Betaproteobacteria</taxon>
        <taxon>Candidatus Accumulibacter</taxon>
    </lineage>
</organism>
<dbReference type="InterPro" id="IPR021409">
    <property type="entry name" value="DUF3047"/>
</dbReference>
<accession>A0A011NWC5</accession>
<gene>
    <name evidence="2" type="ORF">AW08_00741</name>
</gene>
<dbReference type="STRING" id="1454001.AW08_00741"/>
<name>A0A011NWC5_9PROT</name>
<keyword evidence="1" id="KW-1133">Transmembrane helix</keyword>
<evidence type="ECO:0000256" key="1">
    <source>
        <dbReference type="SAM" id="Phobius"/>
    </source>
</evidence>
<dbReference type="PATRIC" id="fig|1454001.3.peg.684"/>
<evidence type="ECO:0000313" key="3">
    <source>
        <dbReference type="Proteomes" id="UP000020218"/>
    </source>
</evidence>
<sequence length="266" mass="28611">MREQRSPTAFADLPPVAPTLGWLRLAAMAAVLLFCGAAFAVPPLWVGRFAGSAGGLPAGWTVEHLNPRFPATEYRQRLWDGVAAVEATAVRSMALLVRPLAVDLEITPVLCWRWRIDAPLLNADLGSKAGDDYAARVYLSFSVPPAALGLATRSKLAIARSLWGASLPDAAINYVWDNKHPIGTLRANAYTDRAQLVVLESGAERAGRWVTERRDVSSDLQRAFGDLPARLTGLAIASDTDNTGESARAGFADFHFVARDAACAFP</sequence>
<feature type="transmembrane region" description="Helical" evidence="1">
    <location>
        <begin position="20"/>
        <end position="41"/>
    </location>
</feature>
<evidence type="ECO:0008006" key="4">
    <source>
        <dbReference type="Google" id="ProtNLM"/>
    </source>
</evidence>
<protein>
    <recommendedName>
        <fullName evidence="4">DUF3047 domain-containing protein</fullName>
    </recommendedName>
</protein>
<reference evidence="2" key="1">
    <citation type="submission" date="2014-02" db="EMBL/GenBank/DDBJ databases">
        <title>Expanding our view of genomic diversity in Candidatus Accumulibacter clades.</title>
        <authorList>
            <person name="Skennerton C.T."/>
            <person name="Barr J.J."/>
            <person name="Slater F.R."/>
            <person name="Bond P.L."/>
            <person name="Tyson G.W."/>
        </authorList>
    </citation>
    <scope>NUCLEOTIDE SEQUENCE [LARGE SCALE GENOMIC DNA]</scope>
</reference>
<keyword evidence="1" id="KW-0472">Membrane</keyword>
<comment type="caution">
    <text evidence="2">The sequence shown here is derived from an EMBL/GenBank/DDBJ whole genome shotgun (WGS) entry which is preliminary data.</text>
</comment>